<reference evidence="1 2" key="1">
    <citation type="journal article" date="2020" name="Cell">
        <title>Large-Scale Comparative Analyses of Tick Genomes Elucidate Their Genetic Diversity and Vector Capacities.</title>
        <authorList>
            <consortium name="Tick Genome and Microbiome Consortium (TIGMIC)"/>
            <person name="Jia N."/>
            <person name="Wang J."/>
            <person name="Shi W."/>
            <person name="Du L."/>
            <person name="Sun Y."/>
            <person name="Zhan W."/>
            <person name="Jiang J.F."/>
            <person name="Wang Q."/>
            <person name="Zhang B."/>
            <person name="Ji P."/>
            <person name="Bell-Sakyi L."/>
            <person name="Cui X.M."/>
            <person name="Yuan T.T."/>
            <person name="Jiang B.G."/>
            <person name="Yang W.F."/>
            <person name="Lam T.T."/>
            <person name="Chang Q.C."/>
            <person name="Ding S.J."/>
            <person name="Wang X.J."/>
            <person name="Zhu J.G."/>
            <person name="Ruan X.D."/>
            <person name="Zhao L."/>
            <person name="Wei J.T."/>
            <person name="Ye R.Z."/>
            <person name="Que T.C."/>
            <person name="Du C.H."/>
            <person name="Zhou Y.H."/>
            <person name="Cheng J.X."/>
            <person name="Dai P.F."/>
            <person name="Guo W.B."/>
            <person name="Han X.H."/>
            <person name="Huang E.J."/>
            <person name="Li L.F."/>
            <person name="Wei W."/>
            <person name="Gao Y.C."/>
            <person name="Liu J.Z."/>
            <person name="Shao H.Z."/>
            <person name="Wang X."/>
            <person name="Wang C.C."/>
            <person name="Yang T.C."/>
            <person name="Huo Q.B."/>
            <person name="Li W."/>
            <person name="Chen H.Y."/>
            <person name="Chen S.E."/>
            <person name="Zhou L.G."/>
            <person name="Ni X.B."/>
            <person name="Tian J.H."/>
            <person name="Sheng Y."/>
            <person name="Liu T."/>
            <person name="Pan Y.S."/>
            <person name="Xia L.Y."/>
            <person name="Li J."/>
            <person name="Zhao F."/>
            <person name="Cao W.C."/>
        </authorList>
    </citation>
    <scope>NUCLEOTIDE SEQUENCE [LARGE SCALE GENOMIC DNA]</scope>
    <source>
        <strain evidence="1">Iper-2018</strain>
    </source>
</reference>
<organism evidence="1 2">
    <name type="scientific">Ixodes persulcatus</name>
    <name type="common">Taiga tick</name>
    <dbReference type="NCBI Taxonomy" id="34615"/>
    <lineage>
        <taxon>Eukaryota</taxon>
        <taxon>Metazoa</taxon>
        <taxon>Ecdysozoa</taxon>
        <taxon>Arthropoda</taxon>
        <taxon>Chelicerata</taxon>
        <taxon>Arachnida</taxon>
        <taxon>Acari</taxon>
        <taxon>Parasitiformes</taxon>
        <taxon>Ixodida</taxon>
        <taxon>Ixodoidea</taxon>
        <taxon>Ixodidae</taxon>
        <taxon>Ixodinae</taxon>
        <taxon>Ixodes</taxon>
    </lineage>
</organism>
<sequence>MESVNKTRLNELIEFLQPFKDASNALEEEKRPTLHLALLYASAYKNHLEHAPVSVVEAVEIEKIKARACHFLDTKLKSSLLHRAPDFTGLSSANSGCCPRTSALNLRAPMTQDEGETDDDVRDAASKKRRLGLFQDWCEAEDEKVETDELEEYLHGKKDYSCSRVFELCDFWRAHEKEFPKTFPSIQTHPVHPRVLAADGTLARQATSCKQGAPA</sequence>
<proteinExistence type="predicted"/>
<evidence type="ECO:0000313" key="2">
    <source>
        <dbReference type="Proteomes" id="UP000805193"/>
    </source>
</evidence>
<dbReference type="EMBL" id="JABSTQ010009403">
    <property type="protein sequence ID" value="KAG0429545.1"/>
    <property type="molecule type" value="Genomic_DNA"/>
</dbReference>
<gene>
    <name evidence="1" type="ORF">HPB47_023560</name>
</gene>
<evidence type="ECO:0000313" key="1">
    <source>
        <dbReference type="EMBL" id="KAG0429545.1"/>
    </source>
</evidence>
<comment type="caution">
    <text evidence="1">The sequence shown here is derived from an EMBL/GenBank/DDBJ whole genome shotgun (WGS) entry which is preliminary data.</text>
</comment>
<name>A0AC60Q984_IXOPE</name>
<dbReference type="Proteomes" id="UP000805193">
    <property type="component" value="Unassembled WGS sequence"/>
</dbReference>
<keyword evidence="2" id="KW-1185">Reference proteome</keyword>
<protein>
    <submittedName>
        <fullName evidence="1">Uncharacterized protein</fullName>
    </submittedName>
</protein>
<accession>A0AC60Q984</accession>